<dbReference type="InterPro" id="IPR006764">
    <property type="entry name" value="SAM_dep_MeTrfase_SAV2177_type"/>
</dbReference>
<reference evidence="1" key="1">
    <citation type="submission" date="2021-03" db="EMBL/GenBank/DDBJ databases">
        <authorList>
            <person name="Kanchanasin P."/>
            <person name="Saeng-In P."/>
            <person name="Phongsopitanun W."/>
            <person name="Yuki M."/>
            <person name="Kudo T."/>
            <person name="Ohkuma M."/>
            <person name="Tanasupawat S."/>
        </authorList>
    </citation>
    <scope>NUCLEOTIDE SEQUENCE</scope>
    <source>
        <strain evidence="1">GKU 128</strain>
    </source>
</reference>
<organism evidence="1 2">
    <name type="scientific">Actinomadura barringtoniae</name>
    <dbReference type="NCBI Taxonomy" id="1427535"/>
    <lineage>
        <taxon>Bacteria</taxon>
        <taxon>Bacillati</taxon>
        <taxon>Actinomycetota</taxon>
        <taxon>Actinomycetes</taxon>
        <taxon>Streptosporangiales</taxon>
        <taxon>Thermomonosporaceae</taxon>
        <taxon>Actinomadura</taxon>
    </lineage>
</organism>
<sequence length="272" mass="29745">MTDESSPSGESSEIEIDTTVAHPARVWDYWLGGKDNYPADQEVGDHLNKTMPEVVIWARADREFLGRAVRYMVAEAGLRQFLDIGTGIPTADNTHEVAQRLEPTSRVVYVDNDPIVLAHARALLDSAPGGATDYIDADLHQPEVILREARRTLDFSRPVGITLLGILEFVTTDEAYTIVGTLLDAVPSGSHLAIACPTDEVNTEAMRAVVQSWNDSGATPAVLRGAAELARFFDGTELLEPGLVSLPQWRPDRSTLYADREIGFFCGVGRKP</sequence>
<keyword evidence="1" id="KW-0489">Methyltransferase</keyword>
<keyword evidence="2" id="KW-1185">Reference proteome</keyword>
<gene>
    <name evidence="1" type="ORF">J4573_13925</name>
</gene>
<evidence type="ECO:0000313" key="1">
    <source>
        <dbReference type="EMBL" id="MBO2448197.1"/>
    </source>
</evidence>
<dbReference type="Proteomes" id="UP000669179">
    <property type="component" value="Unassembled WGS sequence"/>
</dbReference>
<proteinExistence type="predicted"/>
<dbReference type="Pfam" id="PF04672">
    <property type="entry name" value="Methyltransf_19"/>
    <property type="match status" value="1"/>
</dbReference>
<dbReference type="InterPro" id="IPR029063">
    <property type="entry name" value="SAM-dependent_MTases_sf"/>
</dbReference>
<dbReference type="SUPFAM" id="SSF53335">
    <property type="entry name" value="S-adenosyl-L-methionine-dependent methyltransferases"/>
    <property type="match status" value="1"/>
</dbReference>
<dbReference type="Gene3D" id="3.40.50.150">
    <property type="entry name" value="Vaccinia Virus protein VP39"/>
    <property type="match status" value="1"/>
</dbReference>
<comment type="caution">
    <text evidence="1">The sequence shown here is derived from an EMBL/GenBank/DDBJ whole genome shotgun (WGS) entry which is preliminary data.</text>
</comment>
<dbReference type="GO" id="GO:0008168">
    <property type="term" value="F:methyltransferase activity"/>
    <property type="evidence" value="ECO:0007669"/>
    <property type="project" value="UniProtKB-KW"/>
</dbReference>
<evidence type="ECO:0000313" key="2">
    <source>
        <dbReference type="Proteomes" id="UP000669179"/>
    </source>
</evidence>
<dbReference type="PIRSF" id="PIRSF017393">
    <property type="entry name" value="MTase_SAV2177"/>
    <property type="match status" value="1"/>
</dbReference>
<dbReference type="RefSeq" id="WP_208255846.1">
    <property type="nucleotide sequence ID" value="NZ_JAGEOJ010000005.1"/>
</dbReference>
<protein>
    <submittedName>
        <fullName evidence="1">SAM-dependent methyltransferase</fullName>
    </submittedName>
</protein>
<name>A0A939P8V2_9ACTN</name>
<accession>A0A939P8V2</accession>
<dbReference type="GO" id="GO:0032259">
    <property type="term" value="P:methylation"/>
    <property type="evidence" value="ECO:0007669"/>
    <property type="project" value="UniProtKB-KW"/>
</dbReference>
<dbReference type="AlphaFoldDB" id="A0A939P8V2"/>
<keyword evidence="1" id="KW-0808">Transferase</keyword>
<dbReference type="EMBL" id="JAGEOJ010000005">
    <property type="protein sequence ID" value="MBO2448197.1"/>
    <property type="molecule type" value="Genomic_DNA"/>
</dbReference>